<sequence length="193" mass="21181">MKYIKSIKNKRNLPGLTFLLTCCMMAPILTGVIPVLLSLGKTQAVSILQGQASSSEISKFLRSGSNIRESLQPSKFLKHLPGLNALDISVSSQQTTRNLERRAWTDDEIGYFQLSRDILPDMGPAIPEKDVFYSPHVGPTADFDAASLGASGGLSTPALYHSNFIQAGEKGNPNFRQISMGKERYLWSAKTVY</sequence>
<evidence type="ECO:0000313" key="1">
    <source>
        <dbReference type="EMBL" id="KAK9762556.1"/>
    </source>
</evidence>
<keyword evidence="2" id="KW-1185">Reference proteome</keyword>
<evidence type="ECO:0000313" key="2">
    <source>
        <dbReference type="Proteomes" id="UP001479436"/>
    </source>
</evidence>
<dbReference type="EMBL" id="JASJQH010000913">
    <property type="protein sequence ID" value="KAK9762556.1"/>
    <property type="molecule type" value="Genomic_DNA"/>
</dbReference>
<dbReference type="Proteomes" id="UP001479436">
    <property type="component" value="Unassembled WGS sequence"/>
</dbReference>
<gene>
    <name evidence="1" type="ORF">K7432_011600</name>
</gene>
<comment type="caution">
    <text evidence="1">The sequence shown here is derived from an EMBL/GenBank/DDBJ whole genome shotgun (WGS) entry which is preliminary data.</text>
</comment>
<name>A0ABR2WM54_9FUNG</name>
<proteinExistence type="predicted"/>
<accession>A0ABR2WM54</accession>
<reference evidence="1 2" key="1">
    <citation type="submission" date="2023-04" db="EMBL/GenBank/DDBJ databases">
        <title>Genome of Basidiobolus ranarum AG-B5.</title>
        <authorList>
            <person name="Stajich J.E."/>
            <person name="Carter-House D."/>
            <person name="Gryganskyi A."/>
        </authorList>
    </citation>
    <scope>NUCLEOTIDE SEQUENCE [LARGE SCALE GENOMIC DNA]</scope>
    <source>
        <strain evidence="1 2">AG-B5</strain>
    </source>
</reference>
<organism evidence="1 2">
    <name type="scientific">Basidiobolus ranarum</name>
    <dbReference type="NCBI Taxonomy" id="34480"/>
    <lineage>
        <taxon>Eukaryota</taxon>
        <taxon>Fungi</taxon>
        <taxon>Fungi incertae sedis</taxon>
        <taxon>Zoopagomycota</taxon>
        <taxon>Entomophthoromycotina</taxon>
        <taxon>Basidiobolomycetes</taxon>
        <taxon>Basidiobolales</taxon>
        <taxon>Basidiobolaceae</taxon>
        <taxon>Basidiobolus</taxon>
    </lineage>
</organism>
<protein>
    <submittedName>
        <fullName evidence="1">Uncharacterized protein</fullName>
    </submittedName>
</protein>